<keyword evidence="1" id="KW-1133">Transmembrane helix</keyword>
<sequence length="91" mass="9802">MFILIEKAVIAVAMLRLLSGSVEIMAAILMLKLNDIEKVMIVNSSLALVGPLIFITTTAIGLWGMAGNISLSKLLWIILGIAFILYGIKAE</sequence>
<organism evidence="2 3">
    <name type="scientific">Bacillus aerolatus</name>
    <dbReference type="NCBI Taxonomy" id="2653354"/>
    <lineage>
        <taxon>Bacteria</taxon>
        <taxon>Bacillati</taxon>
        <taxon>Bacillota</taxon>
        <taxon>Bacilli</taxon>
        <taxon>Bacillales</taxon>
        <taxon>Bacillaceae</taxon>
        <taxon>Bacillus</taxon>
    </lineage>
</organism>
<protein>
    <submittedName>
        <fullName evidence="2">DUF2619 domain-containing protein</fullName>
    </submittedName>
</protein>
<comment type="caution">
    <text evidence="2">The sequence shown here is derived from an EMBL/GenBank/DDBJ whole genome shotgun (WGS) entry which is preliminary data.</text>
</comment>
<keyword evidence="1" id="KW-0812">Transmembrane</keyword>
<feature type="transmembrane region" description="Helical" evidence="1">
    <location>
        <begin position="71"/>
        <end position="88"/>
    </location>
</feature>
<accession>A0A6I1FG77</accession>
<keyword evidence="1" id="KW-0472">Membrane</keyword>
<evidence type="ECO:0000313" key="3">
    <source>
        <dbReference type="Proteomes" id="UP000429595"/>
    </source>
</evidence>
<name>A0A6I1FG77_9BACI</name>
<dbReference type="Proteomes" id="UP000429595">
    <property type="component" value="Unassembled WGS sequence"/>
</dbReference>
<feature type="transmembrane region" description="Helical" evidence="1">
    <location>
        <begin position="45"/>
        <end position="65"/>
    </location>
</feature>
<dbReference type="Pfam" id="PF10942">
    <property type="entry name" value="DUF2619"/>
    <property type="match status" value="1"/>
</dbReference>
<reference evidence="2 3" key="1">
    <citation type="submission" date="2019-10" db="EMBL/GenBank/DDBJ databases">
        <title>Bacillus aerolatum sp. nov., isolated from bioaerosol of sport playgrounds.</title>
        <authorList>
            <person name="Chen P."/>
            <person name="Zhang G."/>
        </authorList>
    </citation>
    <scope>NUCLEOTIDE SEQUENCE [LARGE SCALE GENOMIC DNA]</scope>
    <source>
        <strain evidence="2 3">CX253</strain>
    </source>
</reference>
<dbReference type="InterPro" id="IPR020390">
    <property type="entry name" value="Uncharacterised_YqhV"/>
</dbReference>
<gene>
    <name evidence="2" type="ORF">F9802_17715</name>
</gene>
<evidence type="ECO:0000313" key="2">
    <source>
        <dbReference type="EMBL" id="KAB7704389.1"/>
    </source>
</evidence>
<proteinExistence type="predicted"/>
<dbReference type="RefSeq" id="WP_152154351.1">
    <property type="nucleotide sequence ID" value="NZ_WEIO01000014.1"/>
</dbReference>
<dbReference type="EMBL" id="WEIO01000014">
    <property type="protein sequence ID" value="KAB7704389.1"/>
    <property type="molecule type" value="Genomic_DNA"/>
</dbReference>
<dbReference type="AlphaFoldDB" id="A0A6I1FG77"/>
<keyword evidence="3" id="KW-1185">Reference proteome</keyword>
<feature type="transmembrane region" description="Helical" evidence="1">
    <location>
        <begin position="12"/>
        <end position="33"/>
    </location>
</feature>
<evidence type="ECO:0000256" key="1">
    <source>
        <dbReference type="SAM" id="Phobius"/>
    </source>
</evidence>